<accession>A0A1E4T5J5</accession>
<evidence type="ECO:0000256" key="5">
    <source>
        <dbReference type="ARBA" id="ARBA00023128"/>
    </source>
</evidence>
<dbReference type="AlphaFoldDB" id="A0A1E4T5J5"/>
<keyword evidence="4" id="KW-0677">Repeat</keyword>
<dbReference type="EMBL" id="KV453849">
    <property type="protein sequence ID" value="ODV87002.1"/>
    <property type="molecule type" value="Genomic_DNA"/>
</dbReference>
<dbReference type="PROSITE" id="PS51808">
    <property type="entry name" value="CHCH"/>
    <property type="match status" value="1"/>
</dbReference>
<evidence type="ECO:0000256" key="6">
    <source>
        <dbReference type="ARBA" id="ARBA00023157"/>
    </source>
</evidence>
<dbReference type="PANTHER" id="PTHR15590">
    <property type="entry name" value="CX9C MOTIF-CONTAINING PROTEIN 4"/>
    <property type="match status" value="1"/>
</dbReference>
<dbReference type="GO" id="GO:0005758">
    <property type="term" value="C:mitochondrial intermembrane space"/>
    <property type="evidence" value="ECO:0007669"/>
    <property type="project" value="UniProtKB-SubCell"/>
</dbReference>
<evidence type="ECO:0000256" key="1">
    <source>
        <dbReference type="ARBA" id="ARBA00004569"/>
    </source>
</evidence>
<protein>
    <recommendedName>
        <fullName evidence="3">Cx9C motif-containing protein 4, mitochondrial</fullName>
    </recommendedName>
</protein>
<dbReference type="Proteomes" id="UP000094801">
    <property type="component" value="Unassembled WGS sequence"/>
</dbReference>
<keyword evidence="9" id="KW-1185">Reference proteome</keyword>
<dbReference type="Gene3D" id="1.10.287.1130">
    <property type="entry name" value="CytochromE C oxidase copper chaperone"/>
    <property type="match status" value="1"/>
</dbReference>
<feature type="disulfide bond" evidence="7">
    <location>
        <begin position="19"/>
        <end position="30"/>
    </location>
</feature>
<evidence type="ECO:0000256" key="4">
    <source>
        <dbReference type="ARBA" id="ARBA00022737"/>
    </source>
</evidence>
<evidence type="ECO:0000256" key="2">
    <source>
        <dbReference type="ARBA" id="ARBA00009858"/>
    </source>
</evidence>
<gene>
    <name evidence="8" type="ORF">CANARDRAFT_27338</name>
</gene>
<dbReference type="PANTHER" id="PTHR15590:SF0">
    <property type="entry name" value="CX9C MOTIF-CONTAINING PROTEIN 4"/>
    <property type="match status" value="1"/>
</dbReference>
<sequence>MSSCNTDPCKAEACKIQDCLKGNNYDESKCTKVIDNLYKCCTQFYEKNGTDARSVCCPIPRLLEFKIEQRKKEMVDAKMMNWK</sequence>
<feature type="disulfide bond" evidence="7">
    <location>
        <begin position="41"/>
        <end position="57"/>
    </location>
</feature>
<proteinExistence type="inferred from homology"/>
<keyword evidence="6 7" id="KW-1015">Disulfide bond</keyword>
<dbReference type="FunFam" id="1.10.287.1130:FF:000008">
    <property type="entry name" value="Cx9C motif-containing protein 4, mitochondrial"/>
    <property type="match status" value="1"/>
</dbReference>
<dbReference type="InterPro" id="IPR027179">
    <property type="entry name" value="CMC4"/>
</dbReference>
<keyword evidence="5" id="KW-0496">Mitochondrion</keyword>
<evidence type="ECO:0000256" key="3">
    <source>
        <dbReference type="ARBA" id="ARBA00019406"/>
    </source>
</evidence>
<organism evidence="8 9">
    <name type="scientific">[Candida] arabinofermentans NRRL YB-2248</name>
    <dbReference type="NCBI Taxonomy" id="983967"/>
    <lineage>
        <taxon>Eukaryota</taxon>
        <taxon>Fungi</taxon>
        <taxon>Dikarya</taxon>
        <taxon>Ascomycota</taxon>
        <taxon>Saccharomycotina</taxon>
        <taxon>Pichiomycetes</taxon>
        <taxon>Pichiales</taxon>
        <taxon>Pichiaceae</taxon>
        <taxon>Ogataea</taxon>
        <taxon>Ogataea/Candida clade</taxon>
    </lineage>
</organism>
<comment type="subcellular location">
    <subcellularLocation>
        <location evidence="1">Mitochondrion intermembrane space</location>
    </subcellularLocation>
</comment>
<dbReference type="SUPFAM" id="SSF47072">
    <property type="entry name" value="Cysteine alpha-hairpin motif"/>
    <property type="match status" value="1"/>
</dbReference>
<dbReference type="InterPro" id="IPR009069">
    <property type="entry name" value="Cys_alpha_HP_mot_SF"/>
</dbReference>
<dbReference type="STRING" id="983967.A0A1E4T5J5"/>
<feature type="disulfide bond" evidence="7">
    <location>
        <begin position="9"/>
        <end position="40"/>
    </location>
</feature>
<name>A0A1E4T5J5_9ASCO</name>
<dbReference type="Pfam" id="PF08991">
    <property type="entry name" value="CMC4"/>
    <property type="match status" value="1"/>
</dbReference>
<comment type="similarity">
    <text evidence="2">Belongs to the CMC4 family.</text>
</comment>
<reference evidence="9" key="1">
    <citation type="submission" date="2016-04" db="EMBL/GenBank/DDBJ databases">
        <title>Comparative genomics of biotechnologically important yeasts.</title>
        <authorList>
            <consortium name="DOE Joint Genome Institute"/>
            <person name="Riley R."/>
            <person name="Haridas S."/>
            <person name="Wolfe K.H."/>
            <person name="Lopes M.R."/>
            <person name="Hittinger C.T."/>
            <person name="Goker M."/>
            <person name="Salamov A."/>
            <person name="Wisecaver J."/>
            <person name="Long T.M."/>
            <person name="Aerts A.L."/>
            <person name="Barry K."/>
            <person name="Choi C."/>
            <person name="Clum A."/>
            <person name="Coughlan A.Y."/>
            <person name="Deshpande S."/>
            <person name="Douglass A.P."/>
            <person name="Hanson S.J."/>
            <person name="Klenk H.-P."/>
            <person name="Labutti K."/>
            <person name="Lapidus A."/>
            <person name="Lindquist E."/>
            <person name="Lipzen A."/>
            <person name="Meier-Kolthoff J.P."/>
            <person name="Ohm R.A."/>
            <person name="Otillar R.P."/>
            <person name="Pangilinan J."/>
            <person name="Peng Y."/>
            <person name="Rokas A."/>
            <person name="Rosa C.A."/>
            <person name="Scheuner C."/>
            <person name="Sibirny A.A."/>
            <person name="Slot J.C."/>
            <person name="Stielow J.B."/>
            <person name="Sun H."/>
            <person name="Kurtzman C.P."/>
            <person name="Blackwell M."/>
            <person name="Grigoriev I.V."/>
            <person name="Jeffries T.W."/>
        </authorList>
    </citation>
    <scope>NUCLEOTIDE SEQUENCE [LARGE SCALE GENOMIC DNA]</scope>
    <source>
        <strain evidence="9">NRRL YB-2248</strain>
    </source>
</reference>
<dbReference type="OrthoDB" id="13601at2759"/>
<evidence type="ECO:0000256" key="7">
    <source>
        <dbReference type="PIRSR" id="PIRSR627179-50"/>
    </source>
</evidence>
<evidence type="ECO:0000313" key="9">
    <source>
        <dbReference type="Proteomes" id="UP000094801"/>
    </source>
</evidence>
<evidence type="ECO:0000313" key="8">
    <source>
        <dbReference type="EMBL" id="ODV87002.1"/>
    </source>
</evidence>